<dbReference type="STRING" id="1600.LBAT_0499"/>
<dbReference type="Pfam" id="PF00589">
    <property type="entry name" value="Phage_integrase"/>
    <property type="match status" value="1"/>
</dbReference>
<dbReference type="InterPro" id="IPR044068">
    <property type="entry name" value="CB"/>
</dbReference>
<evidence type="ECO:0000256" key="2">
    <source>
        <dbReference type="ARBA" id="ARBA00022908"/>
    </source>
</evidence>
<dbReference type="PROSITE" id="PS51898">
    <property type="entry name" value="TYR_RECOMBINASE"/>
    <property type="match status" value="1"/>
</dbReference>
<dbReference type="InterPro" id="IPR011010">
    <property type="entry name" value="DNA_brk_join_enz"/>
</dbReference>
<feature type="domain" description="Core-binding (CB)" evidence="7">
    <location>
        <begin position="68"/>
        <end position="149"/>
    </location>
</feature>
<dbReference type="GO" id="GO:0003677">
    <property type="term" value="F:DNA binding"/>
    <property type="evidence" value="ECO:0007669"/>
    <property type="project" value="UniProtKB-UniRule"/>
</dbReference>
<dbReference type="InterPro" id="IPR013762">
    <property type="entry name" value="Integrase-like_cat_sf"/>
</dbReference>
<dbReference type="InterPro" id="IPR002104">
    <property type="entry name" value="Integrase_catalytic"/>
</dbReference>
<dbReference type="GO" id="GO:0006310">
    <property type="term" value="P:DNA recombination"/>
    <property type="evidence" value="ECO:0007669"/>
    <property type="project" value="UniProtKB-KW"/>
</dbReference>
<dbReference type="SUPFAM" id="SSF56349">
    <property type="entry name" value="DNA breaking-rejoining enzymes"/>
    <property type="match status" value="1"/>
</dbReference>
<dbReference type="PANTHER" id="PTHR30349:SF64">
    <property type="entry name" value="PROPHAGE INTEGRASE INTD-RELATED"/>
    <property type="match status" value="1"/>
</dbReference>
<evidence type="ECO:0000256" key="5">
    <source>
        <dbReference type="PROSITE-ProRule" id="PRU01248"/>
    </source>
</evidence>
<dbReference type="PATRIC" id="fig|1600.4.peg.509"/>
<dbReference type="GO" id="GO:0015074">
    <property type="term" value="P:DNA integration"/>
    <property type="evidence" value="ECO:0007669"/>
    <property type="project" value="UniProtKB-KW"/>
</dbReference>
<reference evidence="8 9" key="1">
    <citation type="submission" date="2015-03" db="EMBL/GenBank/DDBJ databases">
        <title>Complete genome sequence of Lactobacillus acetotolerans NBRC 13120.</title>
        <authorList>
            <person name="Toh H."/>
            <person name="Morita H."/>
            <person name="Fujita N."/>
        </authorList>
    </citation>
    <scope>NUCLEOTIDE SEQUENCE [LARGE SCALE GENOMIC DNA]</scope>
    <source>
        <strain evidence="8 9">NBRC 13120</strain>
    </source>
</reference>
<dbReference type="Gene3D" id="1.10.443.10">
    <property type="entry name" value="Intergrase catalytic core"/>
    <property type="match status" value="1"/>
</dbReference>
<dbReference type="OrthoDB" id="9803188at2"/>
<keyword evidence="3 5" id="KW-0238">DNA-binding</keyword>
<dbReference type="InterPro" id="IPR050090">
    <property type="entry name" value="Tyrosine_recombinase_XerCD"/>
</dbReference>
<dbReference type="PROSITE" id="PS51900">
    <property type="entry name" value="CB"/>
    <property type="match status" value="1"/>
</dbReference>
<dbReference type="CDD" id="cd01189">
    <property type="entry name" value="INT_ICEBs1_C_like"/>
    <property type="match status" value="1"/>
</dbReference>
<comment type="similarity">
    <text evidence="1">Belongs to the 'phage' integrase family.</text>
</comment>
<dbReference type="Pfam" id="PF14659">
    <property type="entry name" value="Phage_int_SAM_3"/>
    <property type="match status" value="1"/>
</dbReference>
<evidence type="ECO:0000256" key="1">
    <source>
        <dbReference type="ARBA" id="ARBA00008857"/>
    </source>
</evidence>
<gene>
    <name evidence="8" type="ORF">LBAT_0499</name>
</gene>
<accession>A0A0D6A237</accession>
<dbReference type="InterPro" id="IPR010998">
    <property type="entry name" value="Integrase_recombinase_N"/>
</dbReference>
<evidence type="ECO:0000256" key="4">
    <source>
        <dbReference type="ARBA" id="ARBA00023172"/>
    </source>
</evidence>
<name>A0A0D6A237_9LACO</name>
<dbReference type="EMBL" id="AP014808">
    <property type="protein sequence ID" value="BAQ56888.1"/>
    <property type="molecule type" value="Genomic_DNA"/>
</dbReference>
<keyword evidence="4" id="KW-0233">DNA recombination</keyword>
<evidence type="ECO:0000313" key="8">
    <source>
        <dbReference type="EMBL" id="BAQ56888.1"/>
    </source>
</evidence>
<dbReference type="RefSeq" id="WP_060459276.1">
    <property type="nucleotide sequence ID" value="NZ_AP014808.1"/>
</dbReference>
<keyword evidence="9" id="KW-1185">Reference proteome</keyword>
<proteinExistence type="inferred from homology"/>
<evidence type="ECO:0000259" key="6">
    <source>
        <dbReference type="PROSITE" id="PS51898"/>
    </source>
</evidence>
<dbReference type="KEGG" id="lae:LBAT_0499"/>
<dbReference type="InterPro" id="IPR004107">
    <property type="entry name" value="Integrase_SAM-like_N"/>
</dbReference>
<evidence type="ECO:0000259" key="7">
    <source>
        <dbReference type="PROSITE" id="PS51900"/>
    </source>
</evidence>
<dbReference type="AlphaFoldDB" id="A0A0D6A237"/>
<sequence>MAYIYKRGKTWAVRYSKRSTVWDPNLQKDVSKLKQKQKGGFKTKVEAKNYGIKMESASLSGVDVVRNPAFADYCDKWIKIYKLPSIRPATKLTYNKRFKYIKQFFGTTKIKDIDRTMYQKFINWYGENHATSSTHKMNILVKSCVFAAIDDGLISRNFTNQITVHGNDDKNKKIEYLNEHEIKALVSELKTNLQPRYTSNYLILASLYTGARLGELSALHWPDIDFKHKTISITKSWNQDRKEMGKPKTKNSVRKIPVNDEILNIISQLKANHFDFVFATLRTKMPPTACAVNDALKRDLNKAGIAKQGYHFHSLRHTHVAYLISHHVDIYSISRRLGHAKISTTLDIYAQLLKEYENNQNDKILKSLNQL</sequence>
<protein>
    <submittedName>
        <fullName evidence="8">Truncated phage integrase</fullName>
    </submittedName>
</protein>
<feature type="domain" description="Tyr recombinase" evidence="6">
    <location>
        <begin position="172"/>
        <end position="362"/>
    </location>
</feature>
<dbReference type="PANTHER" id="PTHR30349">
    <property type="entry name" value="PHAGE INTEGRASE-RELATED"/>
    <property type="match status" value="1"/>
</dbReference>
<dbReference type="Gene3D" id="1.10.150.130">
    <property type="match status" value="1"/>
</dbReference>
<evidence type="ECO:0000313" key="9">
    <source>
        <dbReference type="Proteomes" id="UP000035709"/>
    </source>
</evidence>
<keyword evidence="2" id="KW-0229">DNA integration</keyword>
<evidence type="ECO:0000256" key="3">
    <source>
        <dbReference type="ARBA" id="ARBA00023125"/>
    </source>
</evidence>
<organism evidence="8 9">
    <name type="scientific">Lactobacillus acetotolerans</name>
    <dbReference type="NCBI Taxonomy" id="1600"/>
    <lineage>
        <taxon>Bacteria</taxon>
        <taxon>Bacillati</taxon>
        <taxon>Bacillota</taxon>
        <taxon>Bacilli</taxon>
        <taxon>Lactobacillales</taxon>
        <taxon>Lactobacillaceae</taxon>
        <taxon>Lactobacillus</taxon>
    </lineage>
</organism>
<dbReference type="Proteomes" id="UP000035709">
    <property type="component" value="Chromosome"/>
</dbReference>